<dbReference type="GeneID" id="19115814"/>
<dbReference type="OMA" id="NNREDIH"/>
<dbReference type="AlphaFoldDB" id="M2LKQ5"/>
<dbReference type="eggNOG" id="ENOG502SHWY">
    <property type="taxonomic scope" value="Eukaryota"/>
</dbReference>
<feature type="non-terminal residue" evidence="3">
    <location>
        <position position="324"/>
    </location>
</feature>
<dbReference type="InterPro" id="IPR007111">
    <property type="entry name" value="NACHT_NTPase"/>
</dbReference>
<dbReference type="PANTHER" id="PTHR10039:SF5">
    <property type="entry name" value="NACHT DOMAIN-CONTAINING PROTEIN"/>
    <property type="match status" value="1"/>
</dbReference>
<feature type="non-terminal residue" evidence="3">
    <location>
        <position position="1"/>
    </location>
</feature>
<dbReference type="STRING" id="717646.M2LKQ5"/>
<sequence length="324" mass="37231">RVIDSLKFPEMDARRDGIVEAHEDTLHWIFEATTAPTLQVQQGDSEAHQDSIYWIRGKPGSGKSTFAKFLRTHSKTQDRLYDWADSYGKEVLITDHFFWIAGTPLQKSYLGMLRHLLYEVLADNPSLVPYVCPRQQKRGPTAWSVVELRQLVKAALQNCDKYVCILVDGMDECETEGQDTASQHRSMLRDLKDLAALPNVKMILTSRPWSAFEAALGGRPNVTTMDQINRYDIVNYVKAELLEASTGQLPTDLDWSSFYDDLELIDKADGVFLWTVLIARKICDWLRSRDSVERLRERLEAIPSDLEGYMRQMVFERISSTFRD</sequence>
<evidence type="ECO:0000313" key="3">
    <source>
        <dbReference type="EMBL" id="EMC94867.1"/>
    </source>
</evidence>
<dbReference type="OrthoDB" id="443402at2759"/>
<name>M2LKQ5_BAUPA</name>
<dbReference type="EMBL" id="KB445558">
    <property type="protein sequence ID" value="EMC94867.1"/>
    <property type="molecule type" value="Genomic_DNA"/>
</dbReference>
<evidence type="ECO:0000313" key="4">
    <source>
        <dbReference type="Proteomes" id="UP000011761"/>
    </source>
</evidence>
<proteinExistence type="predicted"/>
<protein>
    <recommendedName>
        <fullName evidence="2">NACHT domain-containing protein</fullName>
    </recommendedName>
</protein>
<reference evidence="3 4" key="1">
    <citation type="journal article" date="2012" name="PLoS Pathog.">
        <title>Diverse lifestyles and strategies of plant pathogenesis encoded in the genomes of eighteen Dothideomycetes fungi.</title>
        <authorList>
            <person name="Ohm R.A."/>
            <person name="Feau N."/>
            <person name="Henrissat B."/>
            <person name="Schoch C.L."/>
            <person name="Horwitz B.A."/>
            <person name="Barry K.W."/>
            <person name="Condon B.J."/>
            <person name="Copeland A.C."/>
            <person name="Dhillon B."/>
            <person name="Glaser F."/>
            <person name="Hesse C.N."/>
            <person name="Kosti I."/>
            <person name="LaButti K."/>
            <person name="Lindquist E.A."/>
            <person name="Lucas S."/>
            <person name="Salamov A.A."/>
            <person name="Bradshaw R.E."/>
            <person name="Ciuffetti L."/>
            <person name="Hamelin R.C."/>
            <person name="Kema G.H.J."/>
            <person name="Lawrence C."/>
            <person name="Scott J.A."/>
            <person name="Spatafora J.W."/>
            <person name="Turgeon B.G."/>
            <person name="de Wit P.J.G.M."/>
            <person name="Zhong S."/>
            <person name="Goodwin S.B."/>
            <person name="Grigoriev I.V."/>
        </authorList>
    </citation>
    <scope>NUCLEOTIDE SEQUENCE [LARGE SCALE GENOMIC DNA]</scope>
    <source>
        <strain evidence="3 4">UAMH 10762</strain>
    </source>
</reference>
<dbReference type="Pfam" id="PF24883">
    <property type="entry name" value="NPHP3_N"/>
    <property type="match status" value="1"/>
</dbReference>
<dbReference type="PANTHER" id="PTHR10039">
    <property type="entry name" value="AMELOGENIN"/>
    <property type="match status" value="1"/>
</dbReference>
<evidence type="ECO:0000256" key="1">
    <source>
        <dbReference type="ARBA" id="ARBA00022737"/>
    </source>
</evidence>
<organism evidence="3 4">
    <name type="scientific">Baudoinia panamericana (strain UAMH 10762)</name>
    <name type="common">Angels' share fungus</name>
    <name type="synonym">Baudoinia compniacensis (strain UAMH 10762)</name>
    <dbReference type="NCBI Taxonomy" id="717646"/>
    <lineage>
        <taxon>Eukaryota</taxon>
        <taxon>Fungi</taxon>
        <taxon>Dikarya</taxon>
        <taxon>Ascomycota</taxon>
        <taxon>Pezizomycotina</taxon>
        <taxon>Dothideomycetes</taxon>
        <taxon>Dothideomycetidae</taxon>
        <taxon>Mycosphaerellales</taxon>
        <taxon>Teratosphaeriaceae</taxon>
        <taxon>Baudoinia</taxon>
    </lineage>
</organism>
<dbReference type="RefSeq" id="XP_007678151.1">
    <property type="nucleotide sequence ID" value="XM_007679961.1"/>
</dbReference>
<dbReference type="SUPFAM" id="SSF52540">
    <property type="entry name" value="P-loop containing nucleoside triphosphate hydrolases"/>
    <property type="match status" value="1"/>
</dbReference>
<dbReference type="HOGENOM" id="CLU_002341_7_1_1"/>
<dbReference type="InterPro" id="IPR056884">
    <property type="entry name" value="NPHP3-like_N"/>
</dbReference>
<dbReference type="Gene3D" id="3.40.50.300">
    <property type="entry name" value="P-loop containing nucleotide triphosphate hydrolases"/>
    <property type="match status" value="1"/>
</dbReference>
<dbReference type="PROSITE" id="PS50837">
    <property type="entry name" value="NACHT"/>
    <property type="match status" value="1"/>
</dbReference>
<keyword evidence="4" id="KW-1185">Reference proteome</keyword>
<feature type="domain" description="NACHT" evidence="2">
    <location>
        <begin position="51"/>
        <end position="208"/>
    </location>
</feature>
<dbReference type="Proteomes" id="UP000011761">
    <property type="component" value="Unassembled WGS sequence"/>
</dbReference>
<dbReference type="InterPro" id="IPR027417">
    <property type="entry name" value="P-loop_NTPase"/>
</dbReference>
<dbReference type="KEGG" id="bcom:BAUCODRAFT_59267"/>
<evidence type="ECO:0000259" key="2">
    <source>
        <dbReference type="PROSITE" id="PS50837"/>
    </source>
</evidence>
<gene>
    <name evidence="3" type="ORF">BAUCODRAFT_59267</name>
</gene>
<keyword evidence="1" id="KW-0677">Repeat</keyword>
<accession>M2LKQ5</accession>